<sequence>MQATYVSPASEKPCCKGCFMYLAHGSSSHGHCVYHGKTVYEEGECDNASQFQENRE</sequence>
<protein>
    <submittedName>
        <fullName evidence="1">Uncharacterized protein</fullName>
    </submittedName>
</protein>
<accession>A0AAT9V7N6</accession>
<gene>
    <name evidence="1" type="ORF">QB910_000105</name>
</gene>
<reference evidence="1" key="1">
    <citation type="submission" date="2023-04" db="EMBL/GenBank/DDBJ databases">
        <title>Characterization and genome study of newly isolated Alicyclobacillus-specific phaga.</title>
        <authorList>
            <person name="Shymialevich D."/>
            <person name="Wojcicki M."/>
            <person name="Srednicka P."/>
            <person name="Swider O."/>
        </authorList>
    </citation>
    <scope>NUCLEOTIDE SEQUENCE</scope>
</reference>
<dbReference type="EMBL" id="OQ846916">
    <property type="protein sequence ID" value="WJJ55349.1"/>
    <property type="molecule type" value="Genomic_DNA"/>
</dbReference>
<proteinExistence type="predicted"/>
<evidence type="ECO:0000313" key="1">
    <source>
        <dbReference type="EMBL" id="WJJ55349.1"/>
    </source>
</evidence>
<organism evidence="1">
    <name type="scientific">Alicyclobacillus phage KKP_3916</name>
    <dbReference type="NCBI Taxonomy" id="3040651"/>
    <lineage>
        <taxon>Viruses</taxon>
        <taxon>Duplodnaviria</taxon>
        <taxon>Heunggongvirae</taxon>
        <taxon>Uroviricota</taxon>
        <taxon>Caudoviricetes</taxon>
    </lineage>
</organism>
<name>A0AAT9V7N6_9CAUD</name>